<sequence length="252" mass="28476">MIPAKSRIAIAPTRYEFSDGISQCSHGVGRDVGAEKIYANAEALFSEATILADSKAWPRALLLHQIALEECAKVNALGTAVTALLMGHEINVDALRREFRRHKYKNKTNAYFLPTTHVERLARDSGDFEAAHQEFKQLQEAFHQESNNDKNASLYVDFGDTFTSPQELINEEAFIKVRKRDEEFMSIAFHHIRMLRGWAGDLKRSAEQLTEAVTALGITDLERNNKEQLESFLDSLGDKIEELARKRPASVQ</sequence>
<dbReference type="Pfam" id="PF18728">
    <property type="entry name" value="HEPN_AbiV"/>
    <property type="match status" value="1"/>
</dbReference>
<dbReference type="KEGG" id="bgv:CAL12_06625"/>
<proteinExistence type="predicted"/>
<organism evidence="1 2">
    <name type="scientific">Bordetella genomosp. 8</name>
    <dbReference type="NCBI Taxonomy" id="1416806"/>
    <lineage>
        <taxon>Bacteria</taxon>
        <taxon>Pseudomonadati</taxon>
        <taxon>Pseudomonadota</taxon>
        <taxon>Betaproteobacteria</taxon>
        <taxon>Burkholderiales</taxon>
        <taxon>Alcaligenaceae</taxon>
        <taxon>Bordetella</taxon>
    </lineage>
</organism>
<protein>
    <recommendedName>
        <fullName evidence="3">AbiV family abortive infection protein</fullName>
    </recommendedName>
</protein>
<dbReference type="RefSeq" id="WP_086063765.1">
    <property type="nucleotide sequence ID" value="NZ_CP021108.1"/>
</dbReference>
<reference evidence="1 2" key="1">
    <citation type="submission" date="2017-05" db="EMBL/GenBank/DDBJ databases">
        <title>Complete and WGS of Bordetella genogroups.</title>
        <authorList>
            <person name="Spilker T."/>
            <person name="LiPuma J."/>
        </authorList>
    </citation>
    <scope>NUCLEOTIDE SEQUENCE [LARGE SCALE GENOMIC DNA]</scope>
    <source>
        <strain evidence="1 2">AU19157</strain>
    </source>
</reference>
<name>A0A1W6YHL8_9BORD</name>
<evidence type="ECO:0008006" key="3">
    <source>
        <dbReference type="Google" id="ProtNLM"/>
    </source>
</evidence>
<accession>A0A1W6YHL8</accession>
<dbReference type="EMBL" id="CP021108">
    <property type="protein sequence ID" value="ARP80540.1"/>
    <property type="molecule type" value="Genomic_DNA"/>
</dbReference>
<dbReference type="OrthoDB" id="7107926at2"/>
<dbReference type="Proteomes" id="UP000194151">
    <property type="component" value="Chromosome"/>
</dbReference>
<evidence type="ECO:0000313" key="2">
    <source>
        <dbReference type="Proteomes" id="UP000194151"/>
    </source>
</evidence>
<dbReference type="InterPro" id="IPR030987">
    <property type="entry name" value="AbiV"/>
</dbReference>
<dbReference type="AlphaFoldDB" id="A0A1W6YHL8"/>
<gene>
    <name evidence="1" type="ORF">CAL12_06625</name>
</gene>
<keyword evidence="2" id="KW-1185">Reference proteome</keyword>
<dbReference type="NCBIfam" id="TIGR04498">
    <property type="entry name" value="AbiV_defense"/>
    <property type="match status" value="1"/>
</dbReference>
<evidence type="ECO:0000313" key="1">
    <source>
        <dbReference type="EMBL" id="ARP80540.1"/>
    </source>
</evidence>